<keyword evidence="6" id="KW-0472">Membrane</keyword>
<dbReference type="GO" id="GO:0000310">
    <property type="term" value="F:xanthine phosphoribosyltransferase activity"/>
    <property type="evidence" value="ECO:0007669"/>
    <property type="project" value="InterPro"/>
</dbReference>
<dbReference type="InterPro" id="IPR029057">
    <property type="entry name" value="PRTase-like"/>
</dbReference>
<dbReference type="PANTHER" id="PTHR39563:SF1">
    <property type="entry name" value="XANTHINE-GUANINE PHOSPHORIBOSYLTRANSFERASE"/>
    <property type="match status" value="1"/>
</dbReference>
<evidence type="ECO:0000256" key="6">
    <source>
        <dbReference type="ARBA" id="ARBA00023136"/>
    </source>
</evidence>
<feature type="domain" description="Phosphoribosyltransferase" evidence="7">
    <location>
        <begin position="50"/>
        <end position="167"/>
    </location>
</feature>
<gene>
    <name evidence="8" type="ORF">METZ01_LOCUS291522</name>
</gene>
<keyword evidence="2" id="KW-0328">Glycosyltransferase</keyword>
<reference evidence="8" key="1">
    <citation type="submission" date="2018-05" db="EMBL/GenBank/DDBJ databases">
        <authorList>
            <person name="Lanie J.A."/>
            <person name="Ng W.-L."/>
            <person name="Kazmierczak K.M."/>
            <person name="Andrzejewski T.M."/>
            <person name="Davidsen T.M."/>
            <person name="Wayne K.J."/>
            <person name="Tettelin H."/>
            <person name="Glass J.I."/>
            <person name="Rusch D."/>
            <person name="Podicherti R."/>
            <person name="Tsui H.-C.T."/>
            <person name="Winkler M.E."/>
        </authorList>
    </citation>
    <scope>NUCLEOTIDE SEQUENCE</scope>
</reference>
<evidence type="ECO:0000256" key="1">
    <source>
        <dbReference type="ARBA" id="ARBA00022475"/>
    </source>
</evidence>
<dbReference type="Gene3D" id="3.40.50.2020">
    <property type="match status" value="1"/>
</dbReference>
<dbReference type="InterPro" id="IPR023747">
    <property type="entry name" value="Xanthine_Guanine_PRibTrfase"/>
</dbReference>
<evidence type="ECO:0000256" key="2">
    <source>
        <dbReference type="ARBA" id="ARBA00022676"/>
    </source>
</evidence>
<keyword evidence="5" id="KW-0460">Magnesium</keyword>
<feature type="non-terminal residue" evidence="8">
    <location>
        <position position="1"/>
    </location>
</feature>
<keyword evidence="3" id="KW-0808">Transferase</keyword>
<proteinExistence type="predicted"/>
<protein>
    <recommendedName>
        <fullName evidence="7">Phosphoribosyltransferase domain-containing protein</fullName>
    </recommendedName>
</protein>
<evidence type="ECO:0000256" key="4">
    <source>
        <dbReference type="ARBA" id="ARBA00022723"/>
    </source>
</evidence>
<dbReference type="NCBIfam" id="NF006613">
    <property type="entry name" value="PRK09177.1"/>
    <property type="match status" value="1"/>
</dbReference>
<dbReference type="GO" id="GO:0046872">
    <property type="term" value="F:metal ion binding"/>
    <property type="evidence" value="ECO:0007669"/>
    <property type="project" value="UniProtKB-KW"/>
</dbReference>
<dbReference type="AlphaFoldDB" id="A0A382LPL4"/>
<dbReference type="SUPFAM" id="SSF53271">
    <property type="entry name" value="PRTase-like"/>
    <property type="match status" value="1"/>
</dbReference>
<keyword evidence="4" id="KW-0479">Metal-binding</keyword>
<evidence type="ECO:0000313" key="8">
    <source>
        <dbReference type="EMBL" id="SVC38668.1"/>
    </source>
</evidence>
<name>A0A382LPL4_9ZZZZ</name>
<evidence type="ECO:0000259" key="7">
    <source>
        <dbReference type="Pfam" id="PF00156"/>
    </source>
</evidence>
<sequence>VAEEKRHGNEEQMNELRTDVVDHHVNWFEVHRDAKTLVRKLIGLSAWKGIIAVTRGGLVPAAIIAREMDIRHIDTLCIATYDEQYIGDVNVIKKPAEAVKDEGEGWLMIDDLVDTGTTIKTAREFLPKCHVATVYAKTEGLEHVDTFVHEVPQNHWVFFPWDTEPQYVAPLVNSPNDAA</sequence>
<dbReference type="CDD" id="cd06223">
    <property type="entry name" value="PRTases_typeI"/>
    <property type="match status" value="1"/>
</dbReference>
<dbReference type="PANTHER" id="PTHR39563">
    <property type="entry name" value="XANTHINE PHOSPHORIBOSYLTRANSFERASE"/>
    <property type="match status" value="1"/>
</dbReference>
<evidence type="ECO:0000256" key="5">
    <source>
        <dbReference type="ARBA" id="ARBA00022842"/>
    </source>
</evidence>
<dbReference type="Pfam" id="PF00156">
    <property type="entry name" value="Pribosyltran"/>
    <property type="match status" value="1"/>
</dbReference>
<accession>A0A382LPL4</accession>
<organism evidence="8">
    <name type="scientific">marine metagenome</name>
    <dbReference type="NCBI Taxonomy" id="408172"/>
    <lineage>
        <taxon>unclassified sequences</taxon>
        <taxon>metagenomes</taxon>
        <taxon>ecological metagenomes</taxon>
    </lineage>
</organism>
<dbReference type="EMBL" id="UINC01088445">
    <property type="protein sequence ID" value="SVC38668.1"/>
    <property type="molecule type" value="Genomic_DNA"/>
</dbReference>
<evidence type="ECO:0000256" key="3">
    <source>
        <dbReference type="ARBA" id="ARBA00022679"/>
    </source>
</evidence>
<dbReference type="InterPro" id="IPR000836">
    <property type="entry name" value="PRTase_dom"/>
</dbReference>
<keyword evidence="1" id="KW-1003">Cell membrane</keyword>